<name>A0A2V0PJ03_9CHLO</name>
<feature type="compositionally biased region" description="Acidic residues" evidence="1">
    <location>
        <begin position="241"/>
        <end position="250"/>
    </location>
</feature>
<protein>
    <submittedName>
        <fullName evidence="2">Uncharacterized protein</fullName>
    </submittedName>
</protein>
<dbReference type="Proteomes" id="UP000247498">
    <property type="component" value="Unassembled WGS sequence"/>
</dbReference>
<organism evidence="2 3">
    <name type="scientific">Raphidocelis subcapitata</name>
    <dbReference type="NCBI Taxonomy" id="307507"/>
    <lineage>
        <taxon>Eukaryota</taxon>
        <taxon>Viridiplantae</taxon>
        <taxon>Chlorophyta</taxon>
        <taxon>core chlorophytes</taxon>
        <taxon>Chlorophyceae</taxon>
        <taxon>CS clade</taxon>
        <taxon>Sphaeropleales</taxon>
        <taxon>Selenastraceae</taxon>
        <taxon>Raphidocelis</taxon>
    </lineage>
</organism>
<evidence type="ECO:0000256" key="1">
    <source>
        <dbReference type="SAM" id="MobiDB-lite"/>
    </source>
</evidence>
<sequence length="492" mass="51248">MEVAVQAAAAAISAAAAAGDAALCDLLAHPAPAAAALKRLFVTRSELQRMLAVEAPLADAVIAFRAPSGERRIDLVASLCPSFCGASGFDGGCGGAPAPGDGSAEGLQVLTRLRGDMVPVAGLHDGSVPLLPEWEGAWAEAAERLGRGSGSGGGGGGVEIEGSGRGSGSISSGGGGGGNIERGGLGASLGTVFDVLAVSYRLHLGRLRAAALAGAGGSPAPSAPPTPAKVAEMAALLLSGMEEEEEEEEAVGGAEQAGQLRREEGEGARDAALPLAARPRRGGEVAREVLEPILKLQEGELGRMIGDPMEVRQITNTVLLWQYFALLDQPGVIVPLPRAPVDHSLVVGLQFLKMPPACRVRYTTDWGEFPVLVAYRREPLLYVHREIRDGERGAVFVANNYFQNALSHTWLRRMAARWEEQVLARLGGGRLPLEDTLFAEPPLGSPFLELYVRLAHSPAIFVRYTMPGLEVFSGGGNGDRSGWSVAAKQQGG</sequence>
<reference evidence="2 3" key="1">
    <citation type="journal article" date="2018" name="Sci. Rep.">
        <title>Raphidocelis subcapitata (=Pseudokirchneriella subcapitata) provides an insight into genome evolution and environmental adaptations in the Sphaeropleales.</title>
        <authorList>
            <person name="Suzuki S."/>
            <person name="Yamaguchi H."/>
            <person name="Nakajima N."/>
            <person name="Kawachi M."/>
        </authorList>
    </citation>
    <scope>NUCLEOTIDE SEQUENCE [LARGE SCALE GENOMIC DNA]</scope>
    <source>
        <strain evidence="2 3">NIES-35</strain>
    </source>
</reference>
<gene>
    <name evidence="2" type="ORF">Rsub_12396</name>
</gene>
<feature type="compositionally biased region" description="Basic and acidic residues" evidence="1">
    <location>
        <begin position="260"/>
        <end position="269"/>
    </location>
</feature>
<dbReference type="AlphaFoldDB" id="A0A2V0PJ03"/>
<evidence type="ECO:0000313" key="3">
    <source>
        <dbReference type="Proteomes" id="UP000247498"/>
    </source>
</evidence>
<feature type="region of interest" description="Disordered" evidence="1">
    <location>
        <begin position="147"/>
        <end position="177"/>
    </location>
</feature>
<dbReference type="InParanoid" id="A0A2V0PJ03"/>
<keyword evidence="3" id="KW-1185">Reference proteome</keyword>
<proteinExistence type="predicted"/>
<accession>A0A2V0PJ03</accession>
<dbReference type="EMBL" id="BDRX01000172">
    <property type="protein sequence ID" value="GBF99768.1"/>
    <property type="molecule type" value="Genomic_DNA"/>
</dbReference>
<comment type="caution">
    <text evidence="2">The sequence shown here is derived from an EMBL/GenBank/DDBJ whole genome shotgun (WGS) entry which is preliminary data.</text>
</comment>
<feature type="region of interest" description="Disordered" evidence="1">
    <location>
        <begin position="241"/>
        <end position="271"/>
    </location>
</feature>
<evidence type="ECO:0000313" key="2">
    <source>
        <dbReference type="EMBL" id="GBF99768.1"/>
    </source>
</evidence>